<dbReference type="Proteomes" id="UP000014009">
    <property type="component" value="Unassembled WGS sequence"/>
</dbReference>
<feature type="signal peptide" evidence="2">
    <location>
        <begin position="1"/>
        <end position="20"/>
    </location>
</feature>
<reference evidence="3 4" key="1">
    <citation type="submission" date="2012-12" db="EMBL/GenBank/DDBJ databases">
        <title>The Genome Sequence of Bacillus cereus HuB4-4.</title>
        <authorList>
            <consortium name="The Broad Institute Genome Sequencing Platform"/>
            <consortium name="The Broad Institute Genome Sequencing Center for Infectious Disease"/>
            <person name="Feldgarden M."/>
            <person name="Van der Auwera G.A."/>
            <person name="Mahillon J."/>
            <person name="Duprez V."/>
            <person name="Timmery S."/>
            <person name="Mattelet C."/>
            <person name="Dierick K."/>
            <person name="Sun M."/>
            <person name="Yu Z."/>
            <person name="Zhu L."/>
            <person name="Hu X."/>
            <person name="Shank E.B."/>
            <person name="Swiecicka I."/>
            <person name="Hansen B.M."/>
            <person name="Andrup L."/>
            <person name="Walker B."/>
            <person name="Young S.K."/>
            <person name="Zeng Q."/>
            <person name="Gargeya S."/>
            <person name="Fitzgerald M."/>
            <person name="Haas B."/>
            <person name="Abouelleil A."/>
            <person name="Alvarado L."/>
            <person name="Arachchi H.M."/>
            <person name="Berlin A.M."/>
            <person name="Chapman S.B."/>
            <person name="Dewar J."/>
            <person name="Goldberg J."/>
            <person name="Griggs A."/>
            <person name="Gujja S."/>
            <person name="Hansen M."/>
            <person name="Howarth C."/>
            <person name="Imamovic A."/>
            <person name="Larimer J."/>
            <person name="McCowan C."/>
            <person name="Murphy C."/>
            <person name="Neiman D."/>
            <person name="Pearson M."/>
            <person name="Priest M."/>
            <person name="Roberts A."/>
            <person name="Saif S."/>
            <person name="Shea T."/>
            <person name="Sisk P."/>
            <person name="Sykes S."/>
            <person name="Wortman J."/>
            <person name="Nusbaum C."/>
            <person name="Birren B."/>
        </authorList>
    </citation>
    <scope>NUCLEOTIDE SEQUENCE [LARGE SCALE GENOMIC DNA]</scope>
    <source>
        <strain evidence="3 4">HuB4-4</strain>
    </source>
</reference>
<accession>A0A9W5QWK8</accession>
<gene>
    <name evidence="3" type="ORF">IGM_01958</name>
</gene>
<evidence type="ECO:0000256" key="1">
    <source>
        <dbReference type="SAM" id="MobiDB-lite"/>
    </source>
</evidence>
<proteinExistence type="predicted"/>
<evidence type="ECO:0000313" key="3">
    <source>
        <dbReference type="EMBL" id="EOP91898.1"/>
    </source>
</evidence>
<feature type="compositionally biased region" description="Basic and acidic residues" evidence="1">
    <location>
        <begin position="35"/>
        <end position="64"/>
    </location>
</feature>
<sequence>MYKRLRALTLIGLLAMSLMACGTEKTEGNNQNIPKQEKREVDLNTDGLEKDNEVPESGKPRLKY</sequence>
<dbReference type="AlphaFoldDB" id="A0A9W5QWK8"/>
<dbReference type="PROSITE" id="PS51257">
    <property type="entry name" value="PROKAR_LIPOPROTEIN"/>
    <property type="match status" value="1"/>
</dbReference>
<organism evidence="3 4">
    <name type="scientific">Bacillus cereus HuB4-4</name>
    <dbReference type="NCBI Taxonomy" id="1053211"/>
    <lineage>
        <taxon>Bacteria</taxon>
        <taxon>Bacillati</taxon>
        <taxon>Bacillota</taxon>
        <taxon>Bacilli</taxon>
        <taxon>Bacillales</taxon>
        <taxon>Bacillaceae</taxon>
        <taxon>Bacillus</taxon>
        <taxon>Bacillus cereus group</taxon>
    </lineage>
</organism>
<evidence type="ECO:0008006" key="5">
    <source>
        <dbReference type="Google" id="ProtNLM"/>
    </source>
</evidence>
<keyword evidence="2" id="KW-0732">Signal</keyword>
<comment type="caution">
    <text evidence="3">The sequence shown here is derived from an EMBL/GenBank/DDBJ whole genome shotgun (WGS) entry which is preliminary data.</text>
</comment>
<evidence type="ECO:0000313" key="4">
    <source>
        <dbReference type="Proteomes" id="UP000014009"/>
    </source>
</evidence>
<dbReference type="EMBL" id="AHEF01000037">
    <property type="protein sequence ID" value="EOP91898.1"/>
    <property type="molecule type" value="Genomic_DNA"/>
</dbReference>
<protein>
    <recommendedName>
        <fullName evidence="5">Lipoprotein</fullName>
    </recommendedName>
</protein>
<feature type="region of interest" description="Disordered" evidence="1">
    <location>
        <begin position="25"/>
        <end position="64"/>
    </location>
</feature>
<dbReference type="RefSeq" id="WP_016098128.1">
    <property type="nucleotide sequence ID" value="NZ_KB976537.1"/>
</dbReference>
<name>A0A9W5QWK8_BACCE</name>
<evidence type="ECO:0000256" key="2">
    <source>
        <dbReference type="SAM" id="SignalP"/>
    </source>
</evidence>
<feature type="chain" id="PRO_5040964656" description="Lipoprotein" evidence="2">
    <location>
        <begin position="21"/>
        <end position="64"/>
    </location>
</feature>